<reference evidence="2" key="1">
    <citation type="journal article" date="2014" name="Genome Announc.">
        <title>Draft genome sequence of the plant-pathogenic soil fungus Rhizoctonia solani anastomosis group 3 strain Rhs1AP.</title>
        <authorList>
            <person name="Cubeta M.A."/>
            <person name="Thomas E."/>
            <person name="Dean R.A."/>
            <person name="Jabaji S."/>
            <person name="Neate S.M."/>
            <person name="Tavantzis S."/>
            <person name="Toda T."/>
            <person name="Vilgalys R."/>
            <person name="Bharathan N."/>
            <person name="Fedorova-Abrams N."/>
            <person name="Pakala S.B."/>
            <person name="Pakala S.M."/>
            <person name="Zafar N."/>
            <person name="Joardar V."/>
            <person name="Losada L."/>
            <person name="Nierman W.C."/>
        </authorList>
    </citation>
    <scope>NUCLEOTIDE SEQUENCE [LARGE SCALE GENOMIC DNA]</scope>
    <source>
        <strain evidence="2">AG-3</strain>
    </source>
</reference>
<dbReference type="Proteomes" id="UP000030108">
    <property type="component" value="Unassembled WGS sequence"/>
</dbReference>
<dbReference type="AlphaFoldDB" id="X8J5F1"/>
<dbReference type="EMBL" id="JATN01000322">
    <property type="protein sequence ID" value="EUC56784.1"/>
    <property type="molecule type" value="Genomic_DNA"/>
</dbReference>
<feature type="non-terminal residue" evidence="1">
    <location>
        <position position="540"/>
    </location>
</feature>
<dbReference type="OrthoDB" id="3196861at2759"/>
<protein>
    <submittedName>
        <fullName evidence="1">Uncharacterized protein</fullName>
    </submittedName>
</protein>
<sequence length="540" mass="61891">MPPSSFRPAEQEFFERYITRWSKLKQRPVAGQTHSEQLRQKTELIREVTKAFLIEFPERDPSATDRPALTFTEADLAKLPQRARQWLTNNTRPVGGQEIQEKQKTRGHTHARNLATQRYSQEINHMAIALREETPEMKQLTSFNKATTLFLERLENDPQAYQKLYDDAIGIRESAEKDFSEHSPEVLEKISLGNSLRKSESMAVLFLFTYAAFGLPSEPTLKTYTVSTTSVEGITKSSAHKNMRKEYLEWVSQALGASASGQVETAIRMIYPNMKRAFRPRFPVILNTKSVPTHTLRSWLRTFFNYQFAWQGGGRSVNWKQVSKDTRFHYIAASCFPEGINALKSPDEMTRSEQELWYHWLISGQEGRLAPQQEFQFSVIDQHAGCNPLIYSEPIISCPKDCQLVWTPEEKMYALRLQKETEEGHSKQGWKELPLARLRLVFEPFTASMRTLISMGCLEEYQTGPLTTAAFDLERYGPIHTRDITSQSASCAYISAEMSDTQLLSLLVSRILPAKAILEDDPDYPTYALPTFIHYVKAST</sequence>
<gene>
    <name evidence="1" type="ORF">RSOL_197230</name>
</gene>
<accession>X8J5F1</accession>
<organism evidence="1 2">
    <name type="scientific">Rhizoctonia solani AG-3 Rhs1AP</name>
    <dbReference type="NCBI Taxonomy" id="1086054"/>
    <lineage>
        <taxon>Eukaryota</taxon>
        <taxon>Fungi</taxon>
        <taxon>Dikarya</taxon>
        <taxon>Basidiomycota</taxon>
        <taxon>Agaricomycotina</taxon>
        <taxon>Agaricomycetes</taxon>
        <taxon>Cantharellales</taxon>
        <taxon>Ceratobasidiaceae</taxon>
        <taxon>Rhizoctonia</taxon>
    </lineage>
</organism>
<name>X8J5F1_9AGAM</name>
<evidence type="ECO:0000313" key="1">
    <source>
        <dbReference type="EMBL" id="EUC56784.1"/>
    </source>
</evidence>
<proteinExistence type="predicted"/>
<comment type="caution">
    <text evidence="1">The sequence shown here is derived from an EMBL/GenBank/DDBJ whole genome shotgun (WGS) entry which is preliminary data.</text>
</comment>
<evidence type="ECO:0000313" key="2">
    <source>
        <dbReference type="Proteomes" id="UP000030108"/>
    </source>
</evidence>